<dbReference type="InterPro" id="IPR013762">
    <property type="entry name" value="Integrase-like_cat_sf"/>
</dbReference>
<dbReference type="InterPro" id="IPR050090">
    <property type="entry name" value="Tyrosine_recombinase_XerCD"/>
</dbReference>
<dbReference type="CDD" id="cd01189">
    <property type="entry name" value="INT_ICEBs1_C_like"/>
    <property type="match status" value="1"/>
</dbReference>
<dbReference type="AlphaFoldDB" id="A0AA97M6G2"/>
<dbReference type="EMBL" id="CP063196">
    <property type="protein sequence ID" value="UOE22120.1"/>
    <property type="molecule type" value="Genomic_DNA"/>
</dbReference>
<dbReference type="Pfam" id="PF00589">
    <property type="entry name" value="Phage_integrase"/>
    <property type="match status" value="1"/>
</dbReference>
<dbReference type="GO" id="GO:0015074">
    <property type="term" value="P:DNA integration"/>
    <property type="evidence" value="ECO:0007669"/>
    <property type="project" value="InterPro"/>
</dbReference>
<evidence type="ECO:0000313" key="4">
    <source>
        <dbReference type="Proteomes" id="UP000265719"/>
    </source>
</evidence>
<name>A0AA97M6G2_9ACTN</name>
<reference evidence="3" key="1">
    <citation type="submission" date="2020-10" db="EMBL/GenBank/DDBJ databases">
        <title>De novo genome project of the cellulose decomposer Thermobifida halotolerans type strain.</title>
        <authorList>
            <person name="Nagy I."/>
            <person name="Horvath B."/>
            <person name="Kukolya J."/>
            <person name="Nagy I."/>
            <person name="Orsini M."/>
        </authorList>
    </citation>
    <scope>NUCLEOTIDE SEQUENCE</scope>
    <source>
        <strain evidence="3">DSM 44931</strain>
    </source>
</reference>
<dbReference type="PANTHER" id="PTHR30349">
    <property type="entry name" value="PHAGE INTEGRASE-RELATED"/>
    <property type="match status" value="1"/>
</dbReference>
<dbReference type="InterPro" id="IPR002104">
    <property type="entry name" value="Integrase_catalytic"/>
</dbReference>
<dbReference type="GO" id="GO:0006310">
    <property type="term" value="P:DNA recombination"/>
    <property type="evidence" value="ECO:0007669"/>
    <property type="project" value="UniProtKB-KW"/>
</dbReference>
<evidence type="ECO:0000259" key="2">
    <source>
        <dbReference type="PROSITE" id="PS51898"/>
    </source>
</evidence>
<dbReference type="SUPFAM" id="SSF56349">
    <property type="entry name" value="DNA breaking-rejoining enzymes"/>
    <property type="match status" value="2"/>
</dbReference>
<dbReference type="Proteomes" id="UP000265719">
    <property type="component" value="Chromosome"/>
</dbReference>
<feature type="domain" description="Tyr recombinase" evidence="2">
    <location>
        <begin position="99"/>
        <end position="296"/>
    </location>
</feature>
<keyword evidence="4" id="KW-1185">Reference proteome</keyword>
<evidence type="ECO:0000313" key="3">
    <source>
        <dbReference type="EMBL" id="UOE22120.1"/>
    </source>
</evidence>
<gene>
    <name evidence="3" type="ORF">NI17_018045</name>
</gene>
<evidence type="ECO:0000256" key="1">
    <source>
        <dbReference type="ARBA" id="ARBA00023172"/>
    </source>
</evidence>
<accession>A0AA97M6G2</accession>
<dbReference type="PROSITE" id="PS51898">
    <property type="entry name" value="TYR_RECOMBINASE"/>
    <property type="match status" value="1"/>
</dbReference>
<keyword evidence="1" id="KW-0233">DNA recombination</keyword>
<dbReference type="PANTHER" id="PTHR30349:SF91">
    <property type="entry name" value="INTA PROTEIN"/>
    <property type="match status" value="1"/>
</dbReference>
<dbReference type="GO" id="GO:0003677">
    <property type="term" value="F:DNA binding"/>
    <property type="evidence" value="ECO:0007669"/>
    <property type="project" value="InterPro"/>
</dbReference>
<sequence length="306" mass="34051">MGEGGRQPPGPLPPPDRQELRRRIQRAWVWGLRTVGAATQHRVRATLRSALNTALRRPDLPLSLNPAVHVHLPSAPRTRPLVWTPERVAQWKWSGRVLCQVMVWTPEQTRAFLRRARGHRLYALFHLIAMKGLRRGEAVGLPWTETHLAEGTIDIRIQIVQLGWETITTTPKSLAGQRTVTLDDGTTRVLRAWRRQQAAERLRAGADWQDSGLVFTDEQGQALHPAWVTDQFHRIASWEGLPPIGLHGLRHGAASMMLAAGVDVKVVSAELGHATTHFTQDTYQHVYPDVAKAAAAATAALLDPAE</sequence>
<dbReference type="KEGG" id="thao:NI17_018045"/>
<organism evidence="3 4">
    <name type="scientific">Thermobifida halotolerans</name>
    <dbReference type="NCBI Taxonomy" id="483545"/>
    <lineage>
        <taxon>Bacteria</taxon>
        <taxon>Bacillati</taxon>
        <taxon>Actinomycetota</taxon>
        <taxon>Actinomycetes</taxon>
        <taxon>Streptosporangiales</taxon>
        <taxon>Nocardiopsidaceae</taxon>
        <taxon>Thermobifida</taxon>
    </lineage>
</organism>
<dbReference type="InterPro" id="IPR011010">
    <property type="entry name" value="DNA_brk_join_enz"/>
</dbReference>
<dbReference type="Gene3D" id="1.10.443.10">
    <property type="entry name" value="Intergrase catalytic core"/>
    <property type="match status" value="1"/>
</dbReference>
<proteinExistence type="predicted"/>
<protein>
    <submittedName>
        <fullName evidence="3">Site-specific integrase</fullName>
    </submittedName>
</protein>